<evidence type="ECO:0000313" key="2">
    <source>
        <dbReference type="EMBL" id="CAG8617894.1"/>
    </source>
</evidence>
<dbReference type="AlphaFoldDB" id="A0A9N9GQ70"/>
<dbReference type="SUPFAM" id="SSF53300">
    <property type="entry name" value="vWA-like"/>
    <property type="match status" value="1"/>
</dbReference>
<keyword evidence="3" id="KW-1185">Reference proteome</keyword>
<gene>
    <name evidence="2" type="ORF">DEBURN_LOCUS10248</name>
</gene>
<organism evidence="2 3">
    <name type="scientific">Diversispora eburnea</name>
    <dbReference type="NCBI Taxonomy" id="1213867"/>
    <lineage>
        <taxon>Eukaryota</taxon>
        <taxon>Fungi</taxon>
        <taxon>Fungi incertae sedis</taxon>
        <taxon>Mucoromycota</taxon>
        <taxon>Glomeromycotina</taxon>
        <taxon>Glomeromycetes</taxon>
        <taxon>Diversisporales</taxon>
        <taxon>Diversisporaceae</taxon>
        <taxon>Diversispora</taxon>
    </lineage>
</organism>
<sequence>IINHTAQKIRSELDVGNNMVYYVLLIITDGVITDMQSTIRAIIKASSLPLSIVIVGVGDADFTNMHILDADDVPLTVYFQTEYSKYLLPKEVLEEIPDQFLGYMKRNRIRPRPPINNEIVQLIDKSYRTNNDYGNASSKLYVKNFIGS</sequence>
<dbReference type="GO" id="GO:0005544">
    <property type="term" value="F:calcium-dependent phospholipid binding"/>
    <property type="evidence" value="ECO:0007669"/>
    <property type="project" value="InterPro"/>
</dbReference>
<proteinExistence type="predicted"/>
<dbReference type="GO" id="GO:0005886">
    <property type="term" value="C:plasma membrane"/>
    <property type="evidence" value="ECO:0007669"/>
    <property type="project" value="TreeGrafter"/>
</dbReference>
<dbReference type="InterPro" id="IPR036465">
    <property type="entry name" value="vWFA_dom_sf"/>
</dbReference>
<dbReference type="GO" id="GO:0071277">
    <property type="term" value="P:cellular response to calcium ion"/>
    <property type="evidence" value="ECO:0007669"/>
    <property type="project" value="TreeGrafter"/>
</dbReference>
<accession>A0A9N9GQ70</accession>
<dbReference type="InterPro" id="IPR045052">
    <property type="entry name" value="Copine"/>
</dbReference>
<feature type="domain" description="Copine C-terminal" evidence="1">
    <location>
        <begin position="1"/>
        <end position="111"/>
    </location>
</feature>
<evidence type="ECO:0000259" key="1">
    <source>
        <dbReference type="Pfam" id="PF07002"/>
    </source>
</evidence>
<dbReference type="Proteomes" id="UP000789706">
    <property type="component" value="Unassembled WGS sequence"/>
</dbReference>
<reference evidence="2" key="1">
    <citation type="submission" date="2021-06" db="EMBL/GenBank/DDBJ databases">
        <authorList>
            <person name="Kallberg Y."/>
            <person name="Tangrot J."/>
            <person name="Rosling A."/>
        </authorList>
    </citation>
    <scope>NUCLEOTIDE SEQUENCE</scope>
    <source>
        <strain evidence="2">AZ414A</strain>
    </source>
</reference>
<protein>
    <submittedName>
        <fullName evidence="2">10389_t:CDS:1</fullName>
    </submittedName>
</protein>
<dbReference type="EMBL" id="CAJVPK010002745">
    <property type="protein sequence ID" value="CAG8617894.1"/>
    <property type="molecule type" value="Genomic_DNA"/>
</dbReference>
<evidence type="ECO:0000313" key="3">
    <source>
        <dbReference type="Proteomes" id="UP000789706"/>
    </source>
</evidence>
<feature type="non-terminal residue" evidence="2">
    <location>
        <position position="148"/>
    </location>
</feature>
<dbReference type="PANTHER" id="PTHR10857">
    <property type="entry name" value="COPINE"/>
    <property type="match status" value="1"/>
</dbReference>
<name>A0A9N9GQ70_9GLOM</name>
<dbReference type="InterPro" id="IPR010734">
    <property type="entry name" value="Copine_C"/>
</dbReference>
<dbReference type="Pfam" id="PF07002">
    <property type="entry name" value="Copine"/>
    <property type="match status" value="1"/>
</dbReference>
<comment type="caution">
    <text evidence="2">The sequence shown here is derived from an EMBL/GenBank/DDBJ whole genome shotgun (WGS) entry which is preliminary data.</text>
</comment>
<dbReference type="PANTHER" id="PTHR10857:SF106">
    <property type="entry name" value="C2 DOMAIN-CONTAINING PROTEIN"/>
    <property type="match status" value="1"/>
</dbReference>
<dbReference type="OrthoDB" id="5855668at2759"/>